<feature type="region of interest" description="Disordered" evidence="1">
    <location>
        <begin position="1"/>
        <end position="59"/>
    </location>
</feature>
<dbReference type="InParanoid" id="A0A409YP66"/>
<dbReference type="EMBL" id="NHYE01000620">
    <property type="protein sequence ID" value="PPR04484.1"/>
    <property type="molecule type" value="Genomic_DNA"/>
</dbReference>
<evidence type="ECO:0000256" key="1">
    <source>
        <dbReference type="SAM" id="MobiDB-lite"/>
    </source>
</evidence>
<name>A0A409YP66_9AGAR</name>
<proteinExistence type="predicted"/>
<reference evidence="2 3" key="1">
    <citation type="journal article" date="2018" name="Evol. Lett.">
        <title>Horizontal gene cluster transfer increased hallucinogenic mushroom diversity.</title>
        <authorList>
            <person name="Reynolds H.T."/>
            <person name="Vijayakumar V."/>
            <person name="Gluck-Thaler E."/>
            <person name="Korotkin H.B."/>
            <person name="Matheny P.B."/>
            <person name="Slot J.C."/>
        </authorList>
    </citation>
    <scope>NUCLEOTIDE SEQUENCE [LARGE SCALE GENOMIC DNA]</scope>
    <source>
        <strain evidence="2 3">SRW20</strain>
    </source>
</reference>
<dbReference type="AlphaFoldDB" id="A0A409YP66"/>
<feature type="compositionally biased region" description="Polar residues" evidence="1">
    <location>
        <begin position="1"/>
        <end position="12"/>
    </location>
</feature>
<dbReference type="Proteomes" id="UP000284706">
    <property type="component" value="Unassembled WGS sequence"/>
</dbReference>
<keyword evidence="3" id="KW-1185">Reference proteome</keyword>
<evidence type="ECO:0000313" key="3">
    <source>
        <dbReference type="Proteomes" id="UP000284706"/>
    </source>
</evidence>
<gene>
    <name evidence="2" type="ORF">CVT26_002255</name>
</gene>
<comment type="caution">
    <text evidence="2">The sequence shown here is derived from an EMBL/GenBank/DDBJ whole genome shotgun (WGS) entry which is preliminary data.</text>
</comment>
<organism evidence="2 3">
    <name type="scientific">Gymnopilus dilepis</name>
    <dbReference type="NCBI Taxonomy" id="231916"/>
    <lineage>
        <taxon>Eukaryota</taxon>
        <taxon>Fungi</taxon>
        <taxon>Dikarya</taxon>
        <taxon>Basidiomycota</taxon>
        <taxon>Agaricomycotina</taxon>
        <taxon>Agaricomycetes</taxon>
        <taxon>Agaricomycetidae</taxon>
        <taxon>Agaricales</taxon>
        <taxon>Agaricineae</taxon>
        <taxon>Hymenogastraceae</taxon>
        <taxon>Gymnopilus</taxon>
    </lineage>
</organism>
<accession>A0A409YP66</accession>
<protein>
    <submittedName>
        <fullName evidence="2">Uncharacterized protein</fullName>
    </submittedName>
</protein>
<evidence type="ECO:0000313" key="2">
    <source>
        <dbReference type="EMBL" id="PPR04484.1"/>
    </source>
</evidence>
<feature type="compositionally biased region" description="Low complexity" evidence="1">
    <location>
        <begin position="20"/>
        <end position="30"/>
    </location>
</feature>
<feature type="compositionally biased region" description="Polar residues" evidence="1">
    <location>
        <begin position="35"/>
        <end position="49"/>
    </location>
</feature>
<sequence>MSTSTPTLTHASLSPKGRLTATKAAAIAATRQHPRSTNQPEIKSSLPNPNSQPPKSRPPITFRTIFQKCAHYQKIKILSSCTDALRGPGRVEGIRLPALDVRVEVVAWSDAMGWDVEGGDKMRNHEVCENGENGKVSAEILCKKGQTYVVRIHTSDNHFIRRERINREPPNSQRT</sequence>